<organism evidence="2 3">
    <name type="scientific">Saccoglossus kowalevskii</name>
    <name type="common">Acorn worm</name>
    <dbReference type="NCBI Taxonomy" id="10224"/>
    <lineage>
        <taxon>Eukaryota</taxon>
        <taxon>Metazoa</taxon>
        <taxon>Hemichordata</taxon>
        <taxon>Enteropneusta</taxon>
        <taxon>Harrimaniidae</taxon>
        <taxon>Saccoglossus</taxon>
    </lineage>
</organism>
<protein>
    <submittedName>
        <fullName evidence="3">Uncharacterized protein LOC102807880</fullName>
    </submittedName>
</protein>
<dbReference type="PANTHER" id="PTHR33198">
    <property type="entry name" value="ANK_REP_REGION DOMAIN-CONTAINING PROTEIN-RELATED"/>
    <property type="match status" value="1"/>
</dbReference>
<name>A0ABM0MJJ1_SACKO</name>
<dbReference type="PANTHER" id="PTHR33198:SF20">
    <property type="entry name" value="RETROTRANSPOSON GAG DOMAIN-CONTAINING PROTEIN"/>
    <property type="match status" value="1"/>
</dbReference>
<feature type="region of interest" description="Disordered" evidence="1">
    <location>
        <begin position="134"/>
        <end position="156"/>
    </location>
</feature>
<evidence type="ECO:0000313" key="2">
    <source>
        <dbReference type="Proteomes" id="UP000694865"/>
    </source>
</evidence>
<evidence type="ECO:0000313" key="3">
    <source>
        <dbReference type="RefSeq" id="XP_006820182.1"/>
    </source>
</evidence>
<dbReference type="GeneID" id="102807880"/>
<evidence type="ECO:0000256" key="1">
    <source>
        <dbReference type="SAM" id="MobiDB-lite"/>
    </source>
</evidence>
<keyword evidence="2" id="KW-1185">Reference proteome</keyword>
<accession>A0ABM0MJJ1</accession>
<dbReference type="Proteomes" id="UP000694865">
    <property type="component" value="Unplaced"/>
</dbReference>
<dbReference type="RefSeq" id="XP_006820182.1">
    <property type="nucleotide sequence ID" value="XM_006820119.1"/>
</dbReference>
<proteinExistence type="predicted"/>
<gene>
    <name evidence="3" type="primary">LOC102807880</name>
</gene>
<reference evidence="3" key="1">
    <citation type="submission" date="2025-08" db="UniProtKB">
        <authorList>
            <consortium name="RefSeq"/>
        </authorList>
    </citation>
    <scope>IDENTIFICATION</scope>
    <source>
        <tissue evidence="3">Testes</tissue>
    </source>
</reference>
<feature type="compositionally biased region" description="Basic residues" evidence="1">
    <location>
        <begin position="143"/>
        <end position="152"/>
    </location>
</feature>
<sequence>MPVEPEYDNAYKKLIKALEDYFLPKKNTEFEIYQFRRATQYDTESIDQFVTRLRKLINNCGIEDAEAKDVEIKHQIIQGGKNKKVRRRALQDEMSLDKIITLARTLEVSEREAYGIESGNPDSVKTFSCQLRNSTTSRTTARPTRKRPQKARRYPDQVPTTQRSCYKCGHEYPHKGPCPAVGKQCNFCHKTGHFVRYCRKLEGSRKKDSNNVSTKIKHICADDCSDSDEYIFNVTNFDQYNGKLPFTT</sequence>